<organism evidence="1">
    <name type="scientific">Myoviridae sp. ct6uZ8</name>
    <dbReference type="NCBI Taxonomy" id="2827603"/>
    <lineage>
        <taxon>Viruses</taxon>
        <taxon>Duplodnaviria</taxon>
        <taxon>Heunggongvirae</taxon>
        <taxon>Uroviricota</taxon>
        <taxon>Caudoviricetes</taxon>
    </lineage>
</organism>
<dbReference type="SUPFAM" id="SSF52402">
    <property type="entry name" value="Adenine nucleotide alpha hydrolases-like"/>
    <property type="match status" value="1"/>
</dbReference>
<dbReference type="InterPro" id="IPR014729">
    <property type="entry name" value="Rossmann-like_a/b/a_fold"/>
</dbReference>
<sequence>MKTRIKFEGDTLVGFPKDKTVNLIVLYSGGFDSTAILNMALNAASYKENKINTIYALNVSSDFLDDGKLKLEQKYTKKFISHLNKKYKGKSNIKLIRFSHTIPDLVSYNYMINSYDLIFTSAINTVVPFIGGADINIVLGGSLDTDSRGCHIPYYKEMVESYNKPFNSIETWMEFPLIENTKAQILAYIVENNLYKFCTCCEKPDSKTICNSCKEHALGLFSLLMDYRTGNYHLSDKNATFIESKLDKILGEIND</sequence>
<proteinExistence type="predicted"/>
<protein>
    <submittedName>
        <fullName evidence="1">Queuosine biosynthesis protein QueC</fullName>
    </submittedName>
</protein>
<accession>A0A8S5LJJ5</accession>
<evidence type="ECO:0000313" key="1">
    <source>
        <dbReference type="EMBL" id="DAD70089.1"/>
    </source>
</evidence>
<dbReference type="Gene3D" id="3.40.50.620">
    <property type="entry name" value="HUPs"/>
    <property type="match status" value="1"/>
</dbReference>
<name>A0A8S5LJJ5_9CAUD</name>
<dbReference type="EMBL" id="BK015860">
    <property type="protein sequence ID" value="DAD70089.1"/>
    <property type="molecule type" value="Genomic_DNA"/>
</dbReference>
<reference evidence="1" key="1">
    <citation type="journal article" date="2021" name="Proc. Natl. Acad. Sci. U.S.A.">
        <title>A Catalog of Tens of Thousands of Viruses from Human Metagenomes Reveals Hidden Associations with Chronic Diseases.</title>
        <authorList>
            <person name="Tisza M.J."/>
            <person name="Buck C.B."/>
        </authorList>
    </citation>
    <scope>NUCLEOTIDE SEQUENCE</scope>
    <source>
        <strain evidence="1">Ct6uZ8</strain>
    </source>
</reference>